<sequence length="166" mass="18530">MCKKSISLAILTGNNKRHSQALDQLAWINTWLGRYPIAQMYAYEAQKLGRVSGNLYAEAQAVHTQAVCWKDLGDYKQSLSLVIMAQSLLALCGTSDSMANLALMNLQAEVHKCKSEYSEAWKIHSKILWISADQDLYNRAAALLSIAELEVSVNIHQHGPDFHNVL</sequence>
<dbReference type="Proteomes" id="UP001218218">
    <property type="component" value="Unassembled WGS sequence"/>
</dbReference>
<dbReference type="Gene3D" id="1.25.40.10">
    <property type="entry name" value="Tetratricopeptide repeat domain"/>
    <property type="match status" value="1"/>
</dbReference>
<keyword evidence="2" id="KW-1185">Reference proteome</keyword>
<dbReference type="InterPro" id="IPR011990">
    <property type="entry name" value="TPR-like_helical_dom_sf"/>
</dbReference>
<gene>
    <name evidence="1" type="ORF">DFH08DRAFT_801258</name>
</gene>
<name>A0AAD7AI06_9AGAR</name>
<dbReference type="SUPFAM" id="SSF48452">
    <property type="entry name" value="TPR-like"/>
    <property type="match status" value="1"/>
</dbReference>
<comment type="caution">
    <text evidence="1">The sequence shown here is derived from an EMBL/GenBank/DDBJ whole genome shotgun (WGS) entry which is preliminary data.</text>
</comment>
<reference evidence="1" key="1">
    <citation type="submission" date="2023-03" db="EMBL/GenBank/DDBJ databases">
        <title>Massive genome expansion in bonnet fungi (Mycena s.s.) driven by repeated elements and novel gene families across ecological guilds.</title>
        <authorList>
            <consortium name="Lawrence Berkeley National Laboratory"/>
            <person name="Harder C.B."/>
            <person name="Miyauchi S."/>
            <person name="Viragh M."/>
            <person name="Kuo A."/>
            <person name="Thoen E."/>
            <person name="Andreopoulos B."/>
            <person name="Lu D."/>
            <person name="Skrede I."/>
            <person name="Drula E."/>
            <person name="Henrissat B."/>
            <person name="Morin E."/>
            <person name="Kohler A."/>
            <person name="Barry K."/>
            <person name="LaButti K."/>
            <person name="Morin E."/>
            <person name="Salamov A."/>
            <person name="Lipzen A."/>
            <person name="Mereny Z."/>
            <person name="Hegedus B."/>
            <person name="Baldrian P."/>
            <person name="Stursova M."/>
            <person name="Weitz H."/>
            <person name="Taylor A."/>
            <person name="Grigoriev I.V."/>
            <person name="Nagy L.G."/>
            <person name="Martin F."/>
            <person name="Kauserud H."/>
        </authorList>
    </citation>
    <scope>NUCLEOTIDE SEQUENCE</scope>
    <source>
        <strain evidence="1">CBHHK002</strain>
    </source>
</reference>
<dbReference type="EMBL" id="JARIHO010000006">
    <property type="protein sequence ID" value="KAJ7359452.1"/>
    <property type="molecule type" value="Genomic_DNA"/>
</dbReference>
<evidence type="ECO:0000313" key="2">
    <source>
        <dbReference type="Proteomes" id="UP001218218"/>
    </source>
</evidence>
<accession>A0AAD7AI06</accession>
<proteinExistence type="predicted"/>
<evidence type="ECO:0000313" key="1">
    <source>
        <dbReference type="EMBL" id="KAJ7359452.1"/>
    </source>
</evidence>
<organism evidence="1 2">
    <name type="scientific">Mycena albidolilacea</name>
    <dbReference type="NCBI Taxonomy" id="1033008"/>
    <lineage>
        <taxon>Eukaryota</taxon>
        <taxon>Fungi</taxon>
        <taxon>Dikarya</taxon>
        <taxon>Basidiomycota</taxon>
        <taxon>Agaricomycotina</taxon>
        <taxon>Agaricomycetes</taxon>
        <taxon>Agaricomycetidae</taxon>
        <taxon>Agaricales</taxon>
        <taxon>Marasmiineae</taxon>
        <taxon>Mycenaceae</taxon>
        <taxon>Mycena</taxon>
    </lineage>
</organism>
<protein>
    <submittedName>
        <fullName evidence="1">Uncharacterized protein</fullName>
    </submittedName>
</protein>
<dbReference type="AlphaFoldDB" id="A0AAD7AI06"/>